<evidence type="ECO:0000313" key="2">
    <source>
        <dbReference type="EMBL" id="PIK41839.1"/>
    </source>
</evidence>
<proteinExistence type="predicted"/>
<feature type="compositionally biased region" description="Polar residues" evidence="1">
    <location>
        <begin position="148"/>
        <end position="163"/>
    </location>
</feature>
<name>A0A2G8K1J5_STIJA</name>
<dbReference type="EMBL" id="MRZV01000985">
    <property type="protein sequence ID" value="PIK41839.1"/>
    <property type="molecule type" value="Genomic_DNA"/>
</dbReference>
<accession>A0A2G8K1J5</accession>
<comment type="caution">
    <text evidence="2">The sequence shown here is derived from an EMBL/GenBank/DDBJ whole genome shotgun (WGS) entry which is preliminary data.</text>
</comment>
<evidence type="ECO:0000313" key="3">
    <source>
        <dbReference type="Proteomes" id="UP000230750"/>
    </source>
</evidence>
<feature type="region of interest" description="Disordered" evidence="1">
    <location>
        <begin position="148"/>
        <end position="169"/>
    </location>
</feature>
<keyword evidence="3" id="KW-1185">Reference proteome</keyword>
<evidence type="ECO:0000256" key="1">
    <source>
        <dbReference type="SAM" id="MobiDB-lite"/>
    </source>
</evidence>
<feature type="region of interest" description="Disordered" evidence="1">
    <location>
        <begin position="109"/>
        <end position="132"/>
    </location>
</feature>
<sequence length="169" mass="18181">MTALVKIVVVGLNGIQMINPMQQNPTVNDRQSIKAQQDSLRELLPNTVKIHFDSSTDFSGLYPRKPPHSATTNGTANQSMWNSHHPMASLHIDPAIISINAAAAAAAGSTTSTSSQSTLKPTDKLENGLPENNHLDAVPHKLTRGIPTQTHTNSLFPPTTQMPQGDIFS</sequence>
<reference evidence="2 3" key="1">
    <citation type="journal article" date="2017" name="PLoS Biol.">
        <title>The sea cucumber genome provides insights into morphological evolution and visceral regeneration.</title>
        <authorList>
            <person name="Zhang X."/>
            <person name="Sun L."/>
            <person name="Yuan J."/>
            <person name="Sun Y."/>
            <person name="Gao Y."/>
            <person name="Zhang L."/>
            <person name="Li S."/>
            <person name="Dai H."/>
            <person name="Hamel J.F."/>
            <person name="Liu C."/>
            <person name="Yu Y."/>
            <person name="Liu S."/>
            <person name="Lin W."/>
            <person name="Guo K."/>
            <person name="Jin S."/>
            <person name="Xu P."/>
            <person name="Storey K.B."/>
            <person name="Huan P."/>
            <person name="Zhang T."/>
            <person name="Zhou Y."/>
            <person name="Zhang J."/>
            <person name="Lin C."/>
            <person name="Li X."/>
            <person name="Xing L."/>
            <person name="Huo D."/>
            <person name="Sun M."/>
            <person name="Wang L."/>
            <person name="Mercier A."/>
            <person name="Li F."/>
            <person name="Yang H."/>
            <person name="Xiang J."/>
        </authorList>
    </citation>
    <scope>NUCLEOTIDE SEQUENCE [LARGE SCALE GENOMIC DNA]</scope>
    <source>
        <strain evidence="2">Shaxun</strain>
        <tissue evidence="2">Muscle</tissue>
    </source>
</reference>
<dbReference type="AlphaFoldDB" id="A0A2G8K1J5"/>
<gene>
    <name evidence="2" type="ORF">BSL78_21320</name>
</gene>
<protein>
    <submittedName>
        <fullName evidence="2">Uncharacterized protein</fullName>
    </submittedName>
</protein>
<feature type="compositionally biased region" description="Low complexity" evidence="1">
    <location>
        <begin position="109"/>
        <end position="118"/>
    </location>
</feature>
<organism evidence="2 3">
    <name type="scientific">Stichopus japonicus</name>
    <name type="common">Sea cucumber</name>
    <dbReference type="NCBI Taxonomy" id="307972"/>
    <lineage>
        <taxon>Eukaryota</taxon>
        <taxon>Metazoa</taxon>
        <taxon>Echinodermata</taxon>
        <taxon>Eleutherozoa</taxon>
        <taxon>Echinozoa</taxon>
        <taxon>Holothuroidea</taxon>
        <taxon>Aspidochirotacea</taxon>
        <taxon>Aspidochirotida</taxon>
        <taxon>Stichopodidae</taxon>
        <taxon>Apostichopus</taxon>
    </lineage>
</organism>
<dbReference type="Proteomes" id="UP000230750">
    <property type="component" value="Unassembled WGS sequence"/>
</dbReference>